<dbReference type="AlphaFoldDB" id="E6XKT1"/>
<sequence>MNTQFYQQFSWNANLIHRAFVNIGGALIPHIH</sequence>
<accession>E6XKT1</accession>
<dbReference type="EMBL" id="CP002457">
    <property type="protein sequence ID" value="ADV55502.1"/>
    <property type="molecule type" value="Genomic_DNA"/>
</dbReference>
<protein>
    <submittedName>
        <fullName evidence="1">Uncharacterized protein</fullName>
    </submittedName>
</protein>
<dbReference type="HOGENOM" id="CLU_3391285_0_0_6"/>
<name>E6XKT1_SHEP2</name>
<proteinExistence type="predicted"/>
<organism evidence="1 2">
    <name type="scientific">Shewanella putrefaciens (strain 200)</name>
    <dbReference type="NCBI Taxonomy" id="399804"/>
    <lineage>
        <taxon>Bacteria</taxon>
        <taxon>Pseudomonadati</taxon>
        <taxon>Pseudomonadota</taxon>
        <taxon>Gammaproteobacteria</taxon>
        <taxon>Alteromonadales</taxon>
        <taxon>Shewanellaceae</taxon>
        <taxon>Shewanella</taxon>
    </lineage>
</organism>
<evidence type="ECO:0000313" key="2">
    <source>
        <dbReference type="Proteomes" id="UP000008209"/>
    </source>
</evidence>
<dbReference type="Proteomes" id="UP000008209">
    <property type="component" value="Chromosome"/>
</dbReference>
<dbReference type="KEGG" id="shp:Sput200_3105"/>
<gene>
    <name evidence="1" type="ordered locus">Sput200_3105</name>
</gene>
<evidence type="ECO:0000313" key="1">
    <source>
        <dbReference type="EMBL" id="ADV55502.1"/>
    </source>
</evidence>
<reference evidence="1 2" key="1">
    <citation type="submission" date="2011-01" db="EMBL/GenBank/DDBJ databases">
        <title>Complete sequence of Shewanella putrefaciens 200.</title>
        <authorList>
            <consortium name="US DOE Joint Genome Institute"/>
            <person name="Lucas S."/>
            <person name="Copeland A."/>
            <person name="Lapidus A."/>
            <person name="Cheng J.-F."/>
            <person name="Bruce D."/>
            <person name="Goodwin L."/>
            <person name="Pitluck S."/>
            <person name="Munk A.C."/>
            <person name="Detter J.C."/>
            <person name="Han C."/>
            <person name="Tapia R."/>
            <person name="Land M."/>
            <person name="Hauser L."/>
            <person name="Chang Y.-J."/>
            <person name="Jeffries C."/>
            <person name="Kyrpides N."/>
            <person name="Ivanova N."/>
            <person name="Mikhailova N."/>
            <person name="Kolker E."/>
            <person name="Lawrence C."/>
            <person name="McCue L.A."/>
            <person name="DiChristina T."/>
            <person name="Nealson K."/>
            <person name="Fredrickson J.K."/>
            <person name="Woyke T."/>
        </authorList>
    </citation>
    <scope>NUCLEOTIDE SEQUENCE [LARGE SCALE GENOMIC DNA]</scope>
    <source>
        <strain evidence="1 2">200</strain>
    </source>
</reference>